<dbReference type="CDD" id="cd03139">
    <property type="entry name" value="GATase1_PfpI_2"/>
    <property type="match status" value="1"/>
</dbReference>
<keyword evidence="1" id="KW-0812">Transmembrane</keyword>
<dbReference type="InterPro" id="IPR006311">
    <property type="entry name" value="TAT_signal"/>
</dbReference>
<accession>A0ABS7BU79</accession>
<keyword evidence="2" id="KW-0732">Signal</keyword>
<dbReference type="SUPFAM" id="SSF52317">
    <property type="entry name" value="Class I glutamine amidotransferase-like"/>
    <property type="match status" value="1"/>
</dbReference>
<dbReference type="InterPro" id="IPR029062">
    <property type="entry name" value="Class_I_gatase-like"/>
</dbReference>
<dbReference type="PANTHER" id="PTHR43130:SF2">
    <property type="entry name" value="DJ-1_PFPI DOMAIN-CONTAINING PROTEIN"/>
    <property type="match status" value="1"/>
</dbReference>
<reference evidence="4 5" key="1">
    <citation type="submission" date="2021-07" db="EMBL/GenBank/DDBJ databases">
        <title>Sphingomonas sp.</title>
        <authorList>
            <person name="Feng G."/>
            <person name="Li J."/>
            <person name="Pan M."/>
        </authorList>
    </citation>
    <scope>NUCLEOTIDE SEQUENCE [LARGE SCALE GENOMIC DNA]</scope>
    <source>
        <strain evidence="4 5">RRHST34</strain>
    </source>
</reference>
<evidence type="ECO:0000256" key="2">
    <source>
        <dbReference type="SAM" id="SignalP"/>
    </source>
</evidence>
<dbReference type="InterPro" id="IPR002818">
    <property type="entry name" value="DJ-1/PfpI"/>
</dbReference>
<feature type="chain" id="PRO_5045639808" evidence="2">
    <location>
        <begin position="31"/>
        <end position="279"/>
    </location>
</feature>
<name>A0ABS7BU79_9SPHN</name>
<dbReference type="Gene3D" id="3.40.50.880">
    <property type="match status" value="1"/>
</dbReference>
<feature type="domain" description="DJ-1/PfpI" evidence="3">
    <location>
        <begin position="53"/>
        <end position="213"/>
    </location>
</feature>
<keyword evidence="5" id="KW-1185">Reference proteome</keyword>
<gene>
    <name evidence="4" type="ORF">KZ820_20625</name>
</gene>
<dbReference type="RefSeq" id="WP_219750685.1">
    <property type="nucleotide sequence ID" value="NZ_JAHXZN010000015.1"/>
</dbReference>
<keyword evidence="1" id="KW-0472">Membrane</keyword>
<dbReference type="EMBL" id="JAHXZN010000015">
    <property type="protein sequence ID" value="MBW6533156.1"/>
    <property type="molecule type" value="Genomic_DNA"/>
</dbReference>
<dbReference type="PROSITE" id="PS51318">
    <property type="entry name" value="TAT"/>
    <property type="match status" value="1"/>
</dbReference>
<evidence type="ECO:0000256" key="1">
    <source>
        <dbReference type="SAM" id="Phobius"/>
    </source>
</evidence>
<sequence>MTDLTAPFDRRQMLALAAIGGAAAALPASAQTPTDPGAQHMGDMMAIPADAPKIAMLVYPKMVALDLIGPLTVFNILRCNVMLVWKDKVPVSTDVRLPITATHTFDEVPTNVDVLFVPGGRMGTVDCMNDPAVMAFLADRGSRAKWVTSVCTGSLALAAAGLLKGYNATSHWQVADLLPRMGARHVDKRVVIDRNRMTGGGVTAGIDFGLTLAAHLKDEEAARRVQLIIEYAPEPPFRNGTPQEAGPKRVAELTGRTPWMDAQVDAAVNAAAKRLGIAA</sequence>
<feature type="transmembrane region" description="Helical" evidence="1">
    <location>
        <begin position="54"/>
        <end position="77"/>
    </location>
</feature>
<dbReference type="Proteomes" id="UP000759103">
    <property type="component" value="Unassembled WGS sequence"/>
</dbReference>
<dbReference type="InterPro" id="IPR052158">
    <property type="entry name" value="INH-QAR"/>
</dbReference>
<dbReference type="Pfam" id="PF01965">
    <property type="entry name" value="DJ-1_PfpI"/>
    <property type="match status" value="1"/>
</dbReference>
<evidence type="ECO:0000259" key="3">
    <source>
        <dbReference type="Pfam" id="PF01965"/>
    </source>
</evidence>
<feature type="signal peptide" evidence="2">
    <location>
        <begin position="1"/>
        <end position="30"/>
    </location>
</feature>
<evidence type="ECO:0000313" key="4">
    <source>
        <dbReference type="EMBL" id="MBW6533156.1"/>
    </source>
</evidence>
<keyword evidence="1" id="KW-1133">Transmembrane helix</keyword>
<proteinExistence type="predicted"/>
<organism evidence="4 5">
    <name type="scientific">Sphingomonas citri</name>
    <dbReference type="NCBI Taxonomy" id="2862499"/>
    <lineage>
        <taxon>Bacteria</taxon>
        <taxon>Pseudomonadati</taxon>
        <taxon>Pseudomonadota</taxon>
        <taxon>Alphaproteobacteria</taxon>
        <taxon>Sphingomonadales</taxon>
        <taxon>Sphingomonadaceae</taxon>
        <taxon>Sphingomonas</taxon>
    </lineage>
</organism>
<comment type="caution">
    <text evidence="4">The sequence shown here is derived from an EMBL/GenBank/DDBJ whole genome shotgun (WGS) entry which is preliminary data.</text>
</comment>
<evidence type="ECO:0000313" key="5">
    <source>
        <dbReference type="Proteomes" id="UP000759103"/>
    </source>
</evidence>
<protein>
    <submittedName>
        <fullName evidence="4">DJ-1/PfpI family protein</fullName>
    </submittedName>
</protein>
<dbReference type="PANTHER" id="PTHR43130">
    <property type="entry name" value="ARAC-FAMILY TRANSCRIPTIONAL REGULATOR"/>
    <property type="match status" value="1"/>
</dbReference>